<dbReference type="EMBL" id="CACRXK020019128">
    <property type="protein sequence ID" value="CAB4033307.1"/>
    <property type="molecule type" value="Genomic_DNA"/>
</dbReference>
<dbReference type="AlphaFoldDB" id="A0A7D9JP55"/>
<evidence type="ECO:0000313" key="3">
    <source>
        <dbReference type="Proteomes" id="UP001152795"/>
    </source>
</evidence>
<evidence type="ECO:0000256" key="1">
    <source>
        <dbReference type="SAM" id="SignalP"/>
    </source>
</evidence>
<keyword evidence="1" id="KW-0732">Signal</keyword>
<sequence>MENIKRIFAFYAMIAFLLAYLTNLSGARPTNLSEENVGNGLQSNLNLNKQDVAAISEVCPPWIARLPGGCRRLLRLKRSISKRDFCPSSNPRCPRKKG</sequence>
<name>A0A7D9JP55_PARCT</name>
<feature type="signal peptide" evidence="1">
    <location>
        <begin position="1"/>
        <end position="27"/>
    </location>
</feature>
<organism evidence="2 3">
    <name type="scientific">Paramuricea clavata</name>
    <name type="common">Red gorgonian</name>
    <name type="synonym">Violescent sea-whip</name>
    <dbReference type="NCBI Taxonomy" id="317549"/>
    <lineage>
        <taxon>Eukaryota</taxon>
        <taxon>Metazoa</taxon>
        <taxon>Cnidaria</taxon>
        <taxon>Anthozoa</taxon>
        <taxon>Octocorallia</taxon>
        <taxon>Malacalcyonacea</taxon>
        <taxon>Plexauridae</taxon>
        <taxon>Paramuricea</taxon>
    </lineage>
</organism>
<keyword evidence="3" id="KW-1185">Reference proteome</keyword>
<protein>
    <submittedName>
        <fullName evidence="2">Uncharacterized protein</fullName>
    </submittedName>
</protein>
<gene>
    <name evidence="2" type="ORF">PACLA_8A055916</name>
</gene>
<feature type="chain" id="PRO_5040697730" evidence="1">
    <location>
        <begin position="28"/>
        <end position="98"/>
    </location>
</feature>
<reference evidence="2" key="1">
    <citation type="submission" date="2020-04" db="EMBL/GenBank/DDBJ databases">
        <authorList>
            <person name="Alioto T."/>
            <person name="Alioto T."/>
            <person name="Gomez Garrido J."/>
        </authorList>
    </citation>
    <scope>NUCLEOTIDE SEQUENCE</scope>
    <source>
        <strain evidence="2">A484AB</strain>
    </source>
</reference>
<dbReference type="Proteomes" id="UP001152795">
    <property type="component" value="Unassembled WGS sequence"/>
</dbReference>
<accession>A0A7D9JP55</accession>
<comment type="caution">
    <text evidence="2">The sequence shown here is derived from an EMBL/GenBank/DDBJ whole genome shotgun (WGS) entry which is preliminary data.</text>
</comment>
<dbReference type="EMBL" id="CACRXK020019128">
    <property type="protein sequence ID" value="CAB4033306.1"/>
    <property type="molecule type" value="Genomic_DNA"/>
</dbReference>
<proteinExistence type="predicted"/>
<evidence type="ECO:0000313" key="2">
    <source>
        <dbReference type="EMBL" id="CAB4033307.1"/>
    </source>
</evidence>